<proteinExistence type="predicted"/>
<sequence>MYEMSEVVIIGAGPAGLLTSIHLDMDVVLLEARKRVGRPPHCTGIVSLETSRLFPREAIAEYYDGLIVVAPNAQSVYIDTRLVRLSRPLLEDILASIAASKGVKLLLGVRADSIEITENGILVKTSKGRRIRARHVVVAEGVAQRLAAKIGLIARGAKLYGLQYLIRLPRRLSDDSRPIAFILGGCAKYGWIVPLHGGRYALLGVAACSHRMSAKLTDQLRRMLGAVYVEDRRGLIPFTRPAPRPCIAYDEGMVCAIGDAVGTVKATSGGGLYAISRLAPSLAAALNKNNPSIYTNVYRGVARVLSKLYTVARLAYAHRLLTKTVIHLAGFVTGGSIALRDYDALGVLEWRRGMRSPCYESSLKRYLGRVMQAAYGSA</sequence>
<protein>
    <submittedName>
        <fullName evidence="1">FAD dependent oxidoreductase</fullName>
    </submittedName>
</protein>
<dbReference type="HOGENOM" id="CLU_024648_0_1_2"/>
<dbReference type="RefSeq" id="WP_014025690.1">
    <property type="nucleotide sequence ID" value="NC_015931.1"/>
</dbReference>
<dbReference type="EMBL" id="CP002838">
    <property type="protein sequence ID" value="AEM38013.1"/>
    <property type="molecule type" value="Genomic_DNA"/>
</dbReference>
<dbReference type="PANTHER" id="PTHR42685:SF21">
    <property type="entry name" value="DEHYDROGENASE (FLAVOPROTEIN)-LIKE PROTEIN"/>
    <property type="match status" value="1"/>
</dbReference>
<dbReference type="PRINTS" id="PR00420">
    <property type="entry name" value="RNGMNOXGNASE"/>
</dbReference>
<name>G0EEH2_PYRF1</name>
<keyword evidence="2" id="KW-1185">Reference proteome</keyword>
<dbReference type="eggNOG" id="arCOG00570">
    <property type="taxonomic scope" value="Archaea"/>
</dbReference>
<accession>G0EEH2</accession>
<dbReference type="InterPro" id="IPR050407">
    <property type="entry name" value="Geranylgeranyl_reductase"/>
</dbReference>
<gene>
    <name evidence="1" type="ordered locus">Pyrfu_0141</name>
</gene>
<dbReference type="Pfam" id="PF05834">
    <property type="entry name" value="Lycopene_cycl"/>
    <property type="match status" value="1"/>
</dbReference>
<dbReference type="Gene3D" id="3.50.50.60">
    <property type="entry name" value="FAD/NAD(P)-binding domain"/>
    <property type="match status" value="1"/>
</dbReference>
<dbReference type="KEGG" id="pfm:Pyrfu_0141"/>
<dbReference type="Proteomes" id="UP000001037">
    <property type="component" value="Chromosome"/>
</dbReference>
<dbReference type="PANTHER" id="PTHR42685">
    <property type="entry name" value="GERANYLGERANYL DIPHOSPHATE REDUCTASE"/>
    <property type="match status" value="1"/>
</dbReference>
<reference evidence="1 2" key="1">
    <citation type="journal article" date="2011" name="Stand. Genomic Sci.">
        <title>Complete genome sequence of the hyperthermophilic chemolithoautotroph Pyrolobus fumarii type strain (1A).</title>
        <authorList>
            <person name="Anderson I."/>
            <person name="Goker M."/>
            <person name="Nolan M."/>
            <person name="Lucas S."/>
            <person name="Hammon N."/>
            <person name="Deshpande S."/>
            <person name="Cheng J.F."/>
            <person name="Tapia R."/>
            <person name="Han C."/>
            <person name="Goodwin L."/>
            <person name="Pitluck S."/>
            <person name="Huntemann M."/>
            <person name="Liolios K."/>
            <person name="Ivanova N."/>
            <person name="Pagani I."/>
            <person name="Mavromatis K."/>
            <person name="Ovchinikova G."/>
            <person name="Pati A."/>
            <person name="Chen A."/>
            <person name="Palaniappan K."/>
            <person name="Land M."/>
            <person name="Hauser L."/>
            <person name="Brambilla E.M."/>
            <person name="Huber H."/>
            <person name="Yasawong M."/>
            <person name="Rohde M."/>
            <person name="Spring S."/>
            <person name="Abt B."/>
            <person name="Sikorski J."/>
            <person name="Wirth R."/>
            <person name="Detter J.C."/>
            <person name="Woyke T."/>
            <person name="Bristow J."/>
            <person name="Eisen J.A."/>
            <person name="Markowitz V."/>
            <person name="Hugenholtz P."/>
            <person name="Kyrpides N.C."/>
            <person name="Klenk H.P."/>
            <person name="Lapidus A."/>
        </authorList>
    </citation>
    <scope>NUCLEOTIDE SEQUENCE [LARGE SCALE GENOMIC DNA]</scope>
    <source>
        <strain evidence="2">DSM 11204 / 1A</strain>
    </source>
</reference>
<dbReference type="GeneID" id="11139775"/>
<evidence type="ECO:0000313" key="2">
    <source>
        <dbReference type="Proteomes" id="UP000001037"/>
    </source>
</evidence>
<dbReference type="SUPFAM" id="SSF51905">
    <property type="entry name" value="FAD/NAD(P)-binding domain"/>
    <property type="match status" value="1"/>
</dbReference>
<dbReference type="AlphaFoldDB" id="G0EEH2"/>
<dbReference type="STRING" id="694429.Pyrfu_0141"/>
<dbReference type="InParanoid" id="G0EEH2"/>
<dbReference type="OrthoDB" id="46008at2157"/>
<evidence type="ECO:0000313" key="1">
    <source>
        <dbReference type="EMBL" id="AEM38013.1"/>
    </source>
</evidence>
<organism evidence="1 2">
    <name type="scientific">Pyrolobus fumarii (strain DSM 11204 / 1A)</name>
    <dbReference type="NCBI Taxonomy" id="694429"/>
    <lineage>
        <taxon>Archaea</taxon>
        <taxon>Thermoproteota</taxon>
        <taxon>Thermoprotei</taxon>
        <taxon>Desulfurococcales</taxon>
        <taxon>Pyrodictiaceae</taxon>
        <taxon>Pyrolobus</taxon>
    </lineage>
</organism>
<dbReference type="InterPro" id="IPR036188">
    <property type="entry name" value="FAD/NAD-bd_sf"/>
</dbReference>